<feature type="region of interest" description="Disordered" evidence="1">
    <location>
        <begin position="135"/>
        <end position="192"/>
    </location>
</feature>
<reference evidence="2 3" key="1">
    <citation type="submission" date="2018-02" db="EMBL/GenBank/DDBJ databases">
        <title>8 Nocardia nova and 1 Nocardia cyriacigeorgica strain used for evolution to TMP-SMX.</title>
        <authorList>
            <person name="Mehta H."/>
            <person name="Weng J."/>
            <person name="Shamoo Y."/>
        </authorList>
    </citation>
    <scope>NUCLEOTIDE SEQUENCE [LARGE SCALE GENOMIC DNA]</scope>
    <source>
        <strain evidence="2 3">ATCC 33727</strain>
    </source>
</reference>
<name>A0A2T2ZBU8_9NOCA</name>
<sequence length="192" mass="20924">MGDPAMNDDRNTGPQRGQGSSELSARLQHSRDVLERRRAAERQREQGVADAVREYWSAWQAIATIERRRDRRIQSLRDKIRDITKTAATDIAVHQETQAAAVTRMDEYGCNANDIAELLEISTKAVRQFLAAGRAEPGPLDQTPHLGSKPSPAESQPPSRSERGPNSHGSSAGPHIGTVMPSPPPHDGGVVP</sequence>
<dbReference type="EMBL" id="PYHS01000002">
    <property type="protein sequence ID" value="PSR65220.1"/>
    <property type="molecule type" value="Genomic_DNA"/>
</dbReference>
<evidence type="ECO:0000313" key="3">
    <source>
        <dbReference type="Proteomes" id="UP000241647"/>
    </source>
</evidence>
<organism evidence="2 3">
    <name type="scientific">Nocardia nova</name>
    <dbReference type="NCBI Taxonomy" id="37330"/>
    <lineage>
        <taxon>Bacteria</taxon>
        <taxon>Bacillati</taxon>
        <taxon>Actinomycetota</taxon>
        <taxon>Actinomycetes</taxon>
        <taxon>Mycobacteriales</taxon>
        <taxon>Nocardiaceae</taxon>
        <taxon>Nocardia</taxon>
    </lineage>
</organism>
<feature type="compositionally biased region" description="Polar residues" evidence="1">
    <location>
        <begin position="12"/>
        <end position="23"/>
    </location>
</feature>
<dbReference type="Proteomes" id="UP000241647">
    <property type="component" value="Unassembled WGS sequence"/>
</dbReference>
<dbReference type="AlphaFoldDB" id="A0A2T2ZBU8"/>
<evidence type="ECO:0000256" key="1">
    <source>
        <dbReference type="SAM" id="MobiDB-lite"/>
    </source>
</evidence>
<protein>
    <submittedName>
        <fullName evidence="2">Uncharacterized protein</fullName>
    </submittedName>
</protein>
<feature type="compositionally biased region" description="Basic and acidic residues" evidence="1">
    <location>
        <begin position="29"/>
        <end position="47"/>
    </location>
</feature>
<feature type="region of interest" description="Disordered" evidence="1">
    <location>
        <begin position="1"/>
        <end position="47"/>
    </location>
</feature>
<comment type="caution">
    <text evidence="2">The sequence shown here is derived from an EMBL/GenBank/DDBJ whole genome shotgun (WGS) entry which is preliminary data.</text>
</comment>
<proteinExistence type="predicted"/>
<accession>A0A2T2ZBU8</accession>
<gene>
    <name evidence="2" type="ORF">C8259_03390</name>
</gene>
<evidence type="ECO:0000313" key="2">
    <source>
        <dbReference type="EMBL" id="PSR65220.1"/>
    </source>
</evidence>